<dbReference type="PANTHER" id="PTHR22946">
    <property type="entry name" value="DIENELACTONE HYDROLASE DOMAIN-CONTAINING PROTEIN-RELATED"/>
    <property type="match status" value="1"/>
</dbReference>
<dbReference type="Pfam" id="PF00326">
    <property type="entry name" value="Peptidase_S9"/>
    <property type="match status" value="1"/>
</dbReference>
<dbReference type="Gene3D" id="3.40.50.1820">
    <property type="entry name" value="alpha/beta hydrolase"/>
    <property type="match status" value="1"/>
</dbReference>
<evidence type="ECO:0000259" key="2">
    <source>
        <dbReference type="Pfam" id="PF00326"/>
    </source>
</evidence>
<dbReference type="GO" id="GO:0006508">
    <property type="term" value="P:proteolysis"/>
    <property type="evidence" value="ECO:0007669"/>
    <property type="project" value="InterPro"/>
</dbReference>
<keyword evidence="1" id="KW-0378">Hydrolase</keyword>
<keyword evidence="4" id="KW-1185">Reference proteome</keyword>
<comment type="caution">
    <text evidence="3">The sequence shown here is derived from an EMBL/GenBank/DDBJ whole genome shotgun (WGS) entry which is preliminary data.</text>
</comment>
<evidence type="ECO:0000313" key="4">
    <source>
        <dbReference type="Proteomes" id="UP000295416"/>
    </source>
</evidence>
<feature type="domain" description="Peptidase S9 prolyl oligopeptidase catalytic" evidence="2">
    <location>
        <begin position="45"/>
        <end position="245"/>
    </location>
</feature>
<dbReference type="InterPro" id="IPR029058">
    <property type="entry name" value="AB_hydrolase_fold"/>
</dbReference>
<dbReference type="InterPro" id="IPR050261">
    <property type="entry name" value="FrsA_esterase"/>
</dbReference>
<proteinExistence type="predicted"/>
<dbReference type="PANTHER" id="PTHR22946:SF9">
    <property type="entry name" value="POLYKETIDE TRANSFERASE AF380"/>
    <property type="match status" value="1"/>
</dbReference>
<protein>
    <recommendedName>
        <fullName evidence="2">Peptidase S9 prolyl oligopeptidase catalytic domain-containing protein</fullName>
    </recommendedName>
</protein>
<evidence type="ECO:0000313" key="3">
    <source>
        <dbReference type="EMBL" id="TCP29770.1"/>
    </source>
</evidence>
<dbReference type="AlphaFoldDB" id="A0A4R2P4M6"/>
<dbReference type="SUPFAM" id="SSF53474">
    <property type="entry name" value="alpha/beta-Hydrolases"/>
    <property type="match status" value="1"/>
</dbReference>
<dbReference type="GO" id="GO:0052689">
    <property type="term" value="F:carboxylic ester hydrolase activity"/>
    <property type="evidence" value="ECO:0007669"/>
    <property type="project" value="UniProtKB-ARBA"/>
</dbReference>
<dbReference type="OrthoDB" id="31158at2"/>
<dbReference type="Proteomes" id="UP000295416">
    <property type="component" value="Unassembled WGS sequence"/>
</dbReference>
<evidence type="ECO:0000256" key="1">
    <source>
        <dbReference type="ARBA" id="ARBA00022801"/>
    </source>
</evidence>
<accession>A0A4R2P4M6</accession>
<gene>
    <name evidence="3" type="ORF">EV207_10862</name>
</gene>
<dbReference type="GO" id="GO:0008236">
    <property type="term" value="F:serine-type peptidase activity"/>
    <property type="evidence" value="ECO:0007669"/>
    <property type="project" value="InterPro"/>
</dbReference>
<organism evidence="3 4">
    <name type="scientific">Scopulibacillus darangshiensis</name>
    <dbReference type="NCBI Taxonomy" id="442528"/>
    <lineage>
        <taxon>Bacteria</taxon>
        <taxon>Bacillati</taxon>
        <taxon>Bacillota</taxon>
        <taxon>Bacilli</taxon>
        <taxon>Bacillales</taxon>
        <taxon>Sporolactobacillaceae</taxon>
        <taxon>Scopulibacillus</taxon>
    </lineage>
</organism>
<sequence length="257" mass="29363">MILVDRKTFAGVPMLWIEGQGKNGKPLPLVIFWHGWTSAKEHNLHYAYLLAEEGYRVMLPDACGHGERADELDEKKRQVGFWEVVIKSIEETRLIKEKTDERGLIKDRRIGLAGTSMGGVITLGSLSAFKWIKTGVSLMGNPYFKKFAEGQLGYFKKQGFDLPYSVEELSEMMSALDDYDLGAHPDRLGRRPLMFWHGQKDPVVPYASAREFYEKVKPDYTRDDDGDDLLFISDENAGHKVSRQGLLAMVDWTHRYL</sequence>
<reference evidence="3 4" key="1">
    <citation type="submission" date="2019-03" db="EMBL/GenBank/DDBJ databases">
        <title>Genomic Encyclopedia of Type Strains, Phase IV (KMG-IV): sequencing the most valuable type-strain genomes for metagenomic binning, comparative biology and taxonomic classification.</title>
        <authorList>
            <person name="Goeker M."/>
        </authorList>
    </citation>
    <scope>NUCLEOTIDE SEQUENCE [LARGE SCALE GENOMIC DNA]</scope>
    <source>
        <strain evidence="3 4">DSM 19377</strain>
    </source>
</reference>
<dbReference type="InterPro" id="IPR001375">
    <property type="entry name" value="Peptidase_S9_cat"/>
</dbReference>
<name>A0A4R2P4M6_9BACL</name>
<dbReference type="RefSeq" id="WP_132745345.1">
    <property type="nucleotide sequence ID" value="NZ_SLXK01000008.1"/>
</dbReference>
<dbReference type="EMBL" id="SLXK01000008">
    <property type="protein sequence ID" value="TCP29770.1"/>
    <property type="molecule type" value="Genomic_DNA"/>
</dbReference>